<evidence type="ECO:0000313" key="2">
    <source>
        <dbReference type="Proteomes" id="UP000092649"/>
    </source>
</evidence>
<protein>
    <recommendedName>
        <fullName evidence="3">Competence protein ComA</fullName>
    </recommendedName>
</protein>
<accession>A0A1A7P059</accession>
<dbReference type="AlphaFoldDB" id="A0A1A7P059"/>
<evidence type="ECO:0008006" key="3">
    <source>
        <dbReference type="Google" id="ProtNLM"/>
    </source>
</evidence>
<evidence type="ECO:0000313" key="1">
    <source>
        <dbReference type="EMBL" id="OBW95348.1"/>
    </source>
</evidence>
<sequence>MFFNLSVDYTMKVAFPPRKKAKKHSIRVGVFFVSNCFYYTLITADDEINSGVALTINELIELLTVQYRCHLQQIVFISVLPQHLIWRKSVYVSQTLHQYALEQQLYHILENDLPNDGAPIWFDYLYRQESLDVYVIKQQSAEQELGKYSPLSLQVLDVLPRTLLRAFRYLSGKSQQEKVLYCFCAEQLIFLVDSPNKTEMLFSQEDFSASWHKLASTFAQNCSSIIILQTAEQTEIDFTVIEQRDEVQILPTMAAGEFITLGCALWGLDV</sequence>
<comment type="caution">
    <text evidence="1">The sequence shown here is derived from an EMBL/GenBank/DDBJ whole genome shotgun (WGS) entry which is preliminary data.</text>
</comment>
<organism evidence="1 2">
    <name type="scientific">Gallibacterium salpingitidis</name>
    <dbReference type="NCBI Taxonomy" id="505341"/>
    <lineage>
        <taxon>Bacteria</taxon>
        <taxon>Pseudomonadati</taxon>
        <taxon>Pseudomonadota</taxon>
        <taxon>Gammaproteobacteria</taxon>
        <taxon>Pasteurellales</taxon>
        <taxon>Pasteurellaceae</taxon>
        <taxon>Gallibacterium</taxon>
    </lineage>
</organism>
<reference evidence="1 2" key="1">
    <citation type="submission" date="2014-11" db="EMBL/GenBank/DDBJ databases">
        <title>Pan-genome of Gallibacterium spp.</title>
        <authorList>
            <person name="Kudirkiene E."/>
            <person name="Bojesen A.M."/>
        </authorList>
    </citation>
    <scope>NUCLEOTIDE SEQUENCE [LARGE SCALE GENOMIC DNA]</scope>
    <source>
        <strain evidence="1 2">F150</strain>
    </source>
</reference>
<keyword evidence="2" id="KW-1185">Reference proteome</keyword>
<dbReference type="EMBL" id="JTJL01000012">
    <property type="protein sequence ID" value="OBW95348.1"/>
    <property type="molecule type" value="Genomic_DNA"/>
</dbReference>
<proteinExistence type="predicted"/>
<dbReference type="Proteomes" id="UP000092649">
    <property type="component" value="Unassembled WGS sequence"/>
</dbReference>
<gene>
    <name evidence="1" type="ORF">QS62_02945</name>
</gene>
<name>A0A1A7P059_9PAST</name>